<keyword evidence="2" id="KW-0378">Hydrolase</keyword>
<evidence type="ECO:0000256" key="5">
    <source>
        <dbReference type="ARBA" id="ARBA00060586"/>
    </source>
</evidence>
<evidence type="ECO:0000256" key="1">
    <source>
        <dbReference type="ARBA" id="ARBA00004275"/>
    </source>
</evidence>
<dbReference type="NCBIfam" id="TIGR00369">
    <property type="entry name" value="unchar_dom_1"/>
    <property type="match status" value="1"/>
</dbReference>
<dbReference type="PANTHER" id="PTHR43240">
    <property type="entry name" value="1,4-DIHYDROXY-2-NAPHTHOYL-COA THIOESTERASE 1"/>
    <property type="match status" value="1"/>
</dbReference>
<dbReference type="InterPro" id="IPR006683">
    <property type="entry name" value="Thioestr_dom"/>
</dbReference>
<dbReference type="InterPro" id="IPR003736">
    <property type="entry name" value="PAAI_dom"/>
</dbReference>
<dbReference type="AlphaFoldDB" id="A0A8A6IH17"/>
<comment type="pathway">
    <text evidence="4">Cofactor biosynthesis; phylloquinone biosynthesis.</text>
</comment>
<gene>
    <name evidence="9" type="primary">TE</name>
</gene>
<dbReference type="SUPFAM" id="SSF54637">
    <property type="entry name" value="Thioesterase/thiol ester dehydrase-isomerase"/>
    <property type="match status" value="1"/>
</dbReference>
<dbReference type="GO" id="GO:0042372">
    <property type="term" value="P:phylloquinone biosynthetic process"/>
    <property type="evidence" value="ECO:0007669"/>
    <property type="project" value="UniProtKB-ARBA"/>
</dbReference>
<dbReference type="InterPro" id="IPR029069">
    <property type="entry name" value="HotDog_dom_sf"/>
</dbReference>
<evidence type="ECO:0000256" key="6">
    <source>
        <dbReference type="ARBA" id="ARBA00061187"/>
    </source>
</evidence>
<dbReference type="PANTHER" id="PTHR43240:SF24">
    <property type="entry name" value="OS05G0137700 PROTEIN"/>
    <property type="match status" value="1"/>
</dbReference>
<evidence type="ECO:0000259" key="8">
    <source>
        <dbReference type="Pfam" id="PF03061"/>
    </source>
</evidence>
<dbReference type="FunFam" id="3.10.129.10:FF:000048">
    <property type="entry name" value="14-dihydroxy-2-naphthoyl-CoA thioesterase 1"/>
    <property type="match status" value="1"/>
</dbReference>
<organism evidence="9">
    <name type="scientific">Hedychium coronarium</name>
    <name type="common">White butterfly ginger-lily</name>
    <dbReference type="NCBI Taxonomy" id="71610"/>
    <lineage>
        <taxon>Eukaryota</taxon>
        <taxon>Viridiplantae</taxon>
        <taxon>Streptophyta</taxon>
        <taxon>Embryophyta</taxon>
        <taxon>Tracheophyta</taxon>
        <taxon>Spermatophyta</taxon>
        <taxon>Magnoliopsida</taxon>
        <taxon>Liliopsida</taxon>
        <taxon>Zingiberales</taxon>
        <taxon>Zingiberaceae</taxon>
        <taxon>Hedychium</taxon>
    </lineage>
</organism>
<proteinExistence type="evidence at transcript level"/>
<dbReference type="CDD" id="cd03443">
    <property type="entry name" value="PaaI_thioesterase"/>
    <property type="match status" value="1"/>
</dbReference>
<sequence length="164" mass="17410">MAGATPSSSSCLPPPAALVDRTLHALGFRFTHISPGKVAGRLKVTETCCQPFDVLNGGVSALMAESLASLGAYVASDFRQVAGVQLSTNHVKAALLGEEVEAEACPIHVGRTIQVWGVQIRKMDSSTSGRNVLVSTSKVTILCNRQTSPAHKDYEDTIKKYAKL</sequence>
<name>A0A8A6IH17_HEDCO</name>
<comment type="subcellular location">
    <subcellularLocation>
        <location evidence="1">Peroxisome</location>
    </subcellularLocation>
</comment>
<evidence type="ECO:0000256" key="7">
    <source>
        <dbReference type="ARBA" id="ARBA00066058"/>
    </source>
</evidence>
<comment type="subunit">
    <text evidence="7">Homotetramers.</text>
</comment>
<comment type="similarity">
    <text evidence="6">Belongs to the 4-hydroxybenzoyl-CoA thioesterase family. DHNA-CoA hydrolase subfamily.</text>
</comment>
<accession>A0A8A6IH17</accession>
<dbReference type="EMBL" id="MW415437">
    <property type="protein sequence ID" value="QTI57560.1"/>
    <property type="molecule type" value="mRNA"/>
</dbReference>
<dbReference type="GO" id="GO:0061522">
    <property type="term" value="F:1,4-dihydroxy-2-naphthoyl-CoA thioesterase activity"/>
    <property type="evidence" value="ECO:0007669"/>
    <property type="project" value="TreeGrafter"/>
</dbReference>
<dbReference type="Gene3D" id="3.10.129.10">
    <property type="entry name" value="Hotdog Thioesterase"/>
    <property type="match status" value="1"/>
</dbReference>
<protein>
    <submittedName>
        <fullName evidence="9">Thioesterase</fullName>
    </submittedName>
</protein>
<keyword evidence="3" id="KW-0576">Peroxisome</keyword>
<comment type="pathway">
    <text evidence="5">Quinol/quinone metabolism; 1,4-dihydroxy-2-naphthoate biosynthesis; 1,4-dihydroxy-2-naphthoate from chorismate: step 7/7.</text>
</comment>
<evidence type="ECO:0000256" key="3">
    <source>
        <dbReference type="ARBA" id="ARBA00023140"/>
    </source>
</evidence>
<evidence type="ECO:0000256" key="4">
    <source>
        <dbReference type="ARBA" id="ARBA00060572"/>
    </source>
</evidence>
<dbReference type="Pfam" id="PF03061">
    <property type="entry name" value="4HBT"/>
    <property type="match status" value="1"/>
</dbReference>
<evidence type="ECO:0000313" key="9">
    <source>
        <dbReference type="EMBL" id="QTI57560.1"/>
    </source>
</evidence>
<feature type="domain" description="Thioesterase" evidence="8">
    <location>
        <begin position="53"/>
        <end position="124"/>
    </location>
</feature>
<dbReference type="GO" id="GO:0005777">
    <property type="term" value="C:peroxisome"/>
    <property type="evidence" value="ECO:0007669"/>
    <property type="project" value="UniProtKB-SubCell"/>
</dbReference>
<reference evidence="9" key="1">
    <citation type="submission" date="2020-12" db="EMBL/GenBank/DDBJ databases">
        <title>Coordinated and high-level expression of biosynthetic pathway genes dedicates to the massive emission of floral methyl benzoate in Hedychium coronarium.</title>
        <authorList>
            <person name="Yue Y."/>
            <person name="Wang L."/>
            <person name="Yu R."/>
            <person name="Li X."/>
            <person name="Yu Y."/>
            <person name="Fan Y."/>
        </authorList>
    </citation>
    <scope>NUCLEOTIDE SEQUENCE</scope>
</reference>
<evidence type="ECO:0000256" key="2">
    <source>
        <dbReference type="ARBA" id="ARBA00022801"/>
    </source>
</evidence>